<evidence type="ECO:0000313" key="1">
    <source>
        <dbReference type="EMBL" id="OMD52566.1"/>
    </source>
</evidence>
<protein>
    <recommendedName>
        <fullName evidence="3">C1q domain-containing protein</fullName>
    </recommendedName>
</protein>
<comment type="caution">
    <text evidence="1">The sequence shown here is derived from an EMBL/GenBank/DDBJ whole genome shotgun (WGS) entry which is preliminary data.</text>
</comment>
<accession>A0ABX3HRD6</accession>
<organism evidence="1 2">
    <name type="scientific">Paenibacillus borealis</name>
    <dbReference type="NCBI Taxonomy" id="160799"/>
    <lineage>
        <taxon>Bacteria</taxon>
        <taxon>Bacillati</taxon>
        <taxon>Bacillota</taxon>
        <taxon>Bacilli</taxon>
        <taxon>Bacillales</taxon>
        <taxon>Paenibacillaceae</taxon>
        <taxon>Paenibacillus</taxon>
    </lineage>
</organism>
<sequence>MRPLDIWSTIRPSAFRAIGAPNSVVSITKADQLTKIPFPVVQFDLCGEYDPLHSVFIPKTSGVYSISSLIAVNPVNPTVNYVIALVILVNGIQSPNTPVDNDFFGTNVNRSNATSVSTILKLNGGDRVEIFATTTTPGFIDQFSFVVTTSFEAARFPSPC</sequence>
<evidence type="ECO:0008006" key="3">
    <source>
        <dbReference type="Google" id="ProtNLM"/>
    </source>
</evidence>
<keyword evidence="2" id="KW-1185">Reference proteome</keyword>
<gene>
    <name evidence="1" type="ORF">BSK56_03510</name>
</gene>
<evidence type="ECO:0000313" key="2">
    <source>
        <dbReference type="Proteomes" id="UP000187412"/>
    </source>
</evidence>
<dbReference type="SUPFAM" id="SSF49842">
    <property type="entry name" value="TNF-like"/>
    <property type="match status" value="1"/>
</dbReference>
<dbReference type="EMBL" id="MPTB01000003">
    <property type="protein sequence ID" value="OMD52566.1"/>
    <property type="molecule type" value="Genomic_DNA"/>
</dbReference>
<dbReference type="Gene3D" id="2.60.120.40">
    <property type="match status" value="1"/>
</dbReference>
<proteinExistence type="predicted"/>
<reference evidence="1 2" key="1">
    <citation type="submission" date="2016-10" db="EMBL/GenBank/DDBJ databases">
        <title>Paenibacillus species isolates.</title>
        <authorList>
            <person name="Beno S.M."/>
        </authorList>
    </citation>
    <scope>NUCLEOTIDE SEQUENCE [LARGE SCALE GENOMIC DNA]</scope>
    <source>
        <strain evidence="1 2">FSL H7-0744</strain>
    </source>
</reference>
<dbReference type="InterPro" id="IPR008983">
    <property type="entry name" value="Tumour_necrosis_fac-like_dom"/>
</dbReference>
<dbReference type="Proteomes" id="UP000187412">
    <property type="component" value="Unassembled WGS sequence"/>
</dbReference>
<name>A0ABX3HRD6_PAEBO</name>